<reference evidence="4 5" key="1">
    <citation type="journal article" date="2014" name="Nat. Genet.">
        <title>Genome sequence of the hot pepper provides insights into the evolution of pungency in Capsicum species.</title>
        <authorList>
            <person name="Kim S."/>
            <person name="Park M."/>
            <person name="Yeom S.I."/>
            <person name="Kim Y.M."/>
            <person name="Lee J.M."/>
            <person name="Lee H.A."/>
            <person name="Seo E."/>
            <person name="Choi J."/>
            <person name="Cheong K."/>
            <person name="Kim K.T."/>
            <person name="Jung K."/>
            <person name="Lee G.W."/>
            <person name="Oh S.K."/>
            <person name="Bae C."/>
            <person name="Kim S.B."/>
            <person name="Lee H.Y."/>
            <person name="Kim S.Y."/>
            <person name="Kim M.S."/>
            <person name="Kang B.C."/>
            <person name="Jo Y.D."/>
            <person name="Yang H.B."/>
            <person name="Jeong H.J."/>
            <person name="Kang W.H."/>
            <person name="Kwon J.K."/>
            <person name="Shin C."/>
            <person name="Lim J.Y."/>
            <person name="Park J.H."/>
            <person name="Huh J.H."/>
            <person name="Kim J.S."/>
            <person name="Kim B.D."/>
            <person name="Cohen O."/>
            <person name="Paran I."/>
            <person name="Suh M.C."/>
            <person name="Lee S.B."/>
            <person name="Kim Y.K."/>
            <person name="Shin Y."/>
            <person name="Noh S.J."/>
            <person name="Park J."/>
            <person name="Seo Y.S."/>
            <person name="Kwon S.Y."/>
            <person name="Kim H.A."/>
            <person name="Park J.M."/>
            <person name="Kim H.J."/>
            <person name="Choi S.B."/>
            <person name="Bosland P.W."/>
            <person name="Reeves G."/>
            <person name="Jo S.H."/>
            <person name="Lee B.W."/>
            <person name="Cho H.T."/>
            <person name="Choi H.S."/>
            <person name="Lee M.S."/>
            <person name="Yu Y."/>
            <person name="Do Choi Y."/>
            <person name="Park B.S."/>
            <person name="van Deynze A."/>
            <person name="Ashrafi H."/>
            <person name="Hill T."/>
            <person name="Kim W.T."/>
            <person name="Pai H.S."/>
            <person name="Ahn H.K."/>
            <person name="Yeam I."/>
            <person name="Giovannoni J.J."/>
            <person name="Rose J.K."/>
            <person name="Sorensen I."/>
            <person name="Lee S.J."/>
            <person name="Kim R.W."/>
            <person name="Choi I.Y."/>
            <person name="Choi B.S."/>
            <person name="Lim J.S."/>
            <person name="Lee Y.H."/>
            <person name="Choi D."/>
        </authorList>
    </citation>
    <scope>NUCLEOTIDE SEQUENCE [LARGE SCALE GENOMIC DNA]</scope>
    <source>
        <strain evidence="5">cv. CM334</strain>
    </source>
</reference>
<evidence type="ECO:0000313" key="4">
    <source>
        <dbReference type="EMBL" id="PHT87115.1"/>
    </source>
</evidence>
<dbReference type="EC" id="2.5.1.18" evidence="1"/>
<dbReference type="GO" id="GO:0045174">
    <property type="term" value="F:glutathione dehydrogenase (ascorbate) activity"/>
    <property type="evidence" value="ECO:0007669"/>
    <property type="project" value="InterPro"/>
</dbReference>
<dbReference type="InterPro" id="IPR044627">
    <property type="entry name" value="DHAR1/2/3/4"/>
</dbReference>
<comment type="caution">
    <text evidence="4">The sequence shown here is derived from an EMBL/GenBank/DDBJ whole genome shotgun (WGS) entry which is preliminary data.</text>
</comment>
<dbReference type="GO" id="GO:0004364">
    <property type="term" value="F:glutathione transferase activity"/>
    <property type="evidence" value="ECO:0007669"/>
    <property type="project" value="UniProtKB-EC"/>
</dbReference>
<dbReference type="PANTHER" id="PTHR44420">
    <property type="entry name" value="GLUTATHIONE S-TRANSFERASE DHAR2-RELATED"/>
    <property type="match status" value="1"/>
</dbReference>
<evidence type="ECO:0000256" key="2">
    <source>
        <dbReference type="ARBA" id="ARBA00022679"/>
    </source>
</evidence>
<organism evidence="4 5">
    <name type="scientific">Capsicum annuum</name>
    <name type="common">Capsicum pepper</name>
    <dbReference type="NCBI Taxonomy" id="4072"/>
    <lineage>
        <taxon>Eukaryota</taxon>
        <taxon>Viridiplantae</taxon>
        <taxon>Streptophyta</taxon>
        <taxon>Embryophyta</taxon>
        <taxon>Tracheophyta</taxon>
        <taxon>Spermatophyta</taxon>
        <taxon>Magnoliopsida</taxon>
        <taxon>eudicotyledons</taxon>
        <taxon>Gunneridae</taxon>
        <taxon>Pentapetalae</taxon>
        <taxon>asterids</taxon>
        <taxon>lamiids</taxon>
        <taxon>Solanales</taxon>
        <taxon>Solanaceae</taxon>
        <taxon>Solanoideae</taxon>
        <taxon>Capsiceae</taxon>
        <taxon>Capsicum</taxon>
    </lineage>
</organism>
<proteinExistence type="predicted"/>
<comment type="catalytic activity">
    <reaction evidence="3">
        <text>RX + glutathione = an S-substituted glutathione + a halide anion + H(+)</text>
        <dbReference type="Rhea" id="RHEA:16437"/>
        <dbReference type="ChEBI" id="CHEBI:15378"/>
        <dbReference type="ChEBI" id="CHEBI:16042"/>
        <dbReference type="ChEBI" id="CHEBI:17792"/>
        <dbReference type="ChEBI" id="CHEBI:57925"/>
        <dbReference type="ChEBI" id="CHEBI:90779"/>
        <dbReference type="EC" id="2.5.1.18"/>
    </reaction>
</comment>
<evidence type="ECO:0000256" key="3">
    <source>
        <dbReference type="ARBA" id="ARBA00047960"/>
    </source>
</evidence>
<name>A0A2G2ZYR7_CAPAN</name>
<sequence>MSNGQNICSVDMILAPKLYHLQVAHGHFKKCGMTESLSHIHNYMKVCILFLCVSVSGR</sequence>
<dbReference type="Gene3D" id="1.20.1050.10">
    <property type="match status" value="1"/>
</dbReference>
<dbReference type="SUPFAM" id="SSF47616">
    <property type="entry name" value="GST C-terminal domain-like"/>
    <property type="match status" value="1"/>
</dbReference>
<dbReference type="Proteomes" id="UP000222542">
    <property type="component" value="Unassembled WGS sequence"/>
</dbReference>
<dbReference type="EMBL" id="AYRZ02000003">
    <property type="protein sequence ID" value="PHT87115.1"/>
    <property type="molecule type" value="Genomic_DNA"/>
</dbReference>
<evidence type="ECO:0000256" key="1">
    <source>
        <dbReference type="ARBA" id="ARBA00012452"/>
    </source>
</evidence>
<keyword evidence="5" id="KW-1185">Reference proteome</keyword>
<protein>
    <recommendedName>
        <fullName evidence="1">glutathione transferase</fullName>
        <ecNumber evidence="1">2.5.1.18</ecNumber>
    </recommendedName>
</protein>
<dbReference type="AlphaFoldDB" id="A0A2G2ZYR7"/>
<reference evidence="4 5" key="2">
    <citation type="journal article" date="2017" name="Genome Biol.">
        <title>New reference genome sequences of hot pepper reveal the massive evolution of plant disease-resistance genes by retroduplication.</title>
        <authorList>
            <person name="Kim S."/>
            <person name="Park J."/>
            <person name="Yeom S.I."/>
            <person name="Kim Y.M."/>
            <person name="Seo E."/>
            <person name="Kim K.T."/>
            <person name="Kim M.S."/>
            <person name="Lee J.M."/>
            <person name="Cheong K."/>
            <person name="Shin H.S."/>
            <person name="Kim S.B."/>
            <person name="Han K."/>
            <person name="Lee J."/>
            <person name="Park M."/>
            <person name="Lee H.A."/>
            <person name="Lee H.Y."/>
            <person name="Lee Y."/>
            <person name="Oh S."/>
            <person name="Lee J.H."/>
            <person name="Choi E."/>
            <person name="Choi E."/>
            <person name="Lee S.E."/>
            <person name="Jeon J."/>
            <person name="Kim H."/>
            <person name="Choi G."/>
            <person name="Song H."/>
            <person name="Lee J."/>
            <person name="Lee S.C."/>
            <person name="Kwon J.K."/>
            <person name="Lee H.Y."/>
            <person name="Koo N."/>
            <person name="Hong Y."/>
            <person name="Kim R.W."/>
            <person name="Kang W.H."/>
            <person name="Huh J.H."/>
            <person name="Kang B.C."/>
            <person name="Yang T.J."/>
            <person name="Lee Y.H."/>
            <person name="Bennetzen J.L."/>
            <person name="Choi D."/>
        </authorList>
    </citation>
    <scope>NUCLEOTIDE SEQUENCE [LARGE SCALE GENOMIC DNA]</scope>
    <source>
        <strain evidence="5">cv. CM334</strain>
    </source>
</reference>
<accession>A0A2G2ZYR7</accession>
<keyword evidence="2" id="KW-0808">Transferase</keyword>
<dbReference type="InterPro" id="IPR036282">
    <property type="entry name" value="Glutathione-S-Trfase_C_sf"/>
</dbReference>
<gene>
    <name evidence="4" type="ORF">T459_09221</name>
</gene>
<dbReference type="STRING" id="4072.A0A2G2ZYR7"/>
<evidence type="ECO:0000313" key="5">
    <source>
        <dbReference type="Proteomes" id="UP000222542"/>
    </source>
</evidence>
<dbReference type="PANTHER" id="PTHR44420:SF2">
    <property type="entry name" value="GLUTATHIONE S-TRANSFERASE DHAR2-RELATED"/>
    <property type="match status" value="1"/>
</dbReference>
<dbReference type="GO" id="GO:0033355">
    <property type="term" value="P:ascorbate glutathione cycle"/>
    <property type="evidence" value="ECO:0007669"/>
    <property type="project" value="InterPro"/>
</dbReference>
<dbReference type="Gramene" id="PHT87115">
    <property type="protein sequence ID" value="PHT87115"/>
    <property type="gene ID" value="T459_09221"/>
</dbReference>